<keyword evidence="1" id="KW-0812">Transmembrane</keyword>
<dbReference type="RefSeq" id="XP_025531017.1">
    <property type="nucleotide sequence ID" value="XM_025671393.1"/>
</dbReference>
<evidence type="ECO:0000313" key="2">
    <source>
        <dbReference type="EMBL" id="RAH85123.1"/>
    </source>
</evidence>
<dbReference type="EMBL" id="KZ824776">
    <property type="protein sequence ID" value="RAH85123.1"/>
    <property type="molecule type" value="Genomic_DNA"/>
</dbReference>
<evidence type="ECO:0000313" key="3">
    <source>
        <dbReference type="Proteomes" id="UP000249497"/>
    </source>
</evidence>
<proteinExistence type="predicted"/>
<keyword evidence="1" id="KW-0472">Membrane</keyword>
<protein>
    <submittedName>
        <fullName evidence="2">Uncharacterized protein</fullName>
    </submittedName>
</protein>
<keyword evidence="1" id="KW-1133">Transmembrane helix</keyword>
<keyword evidence="3" id="KW-1185">Reference proteome</keyword>
<dbReference type="GeneID" id="37175085"/>
<feature type="transmembrane region" description="Helical" evidence="1">
    <location>
        <begin position="18"/>
        <end position="39"/>
    </location>
</feature>
<dbReference type="AlphaFoldDB" id="A0A8T8XA69"/>
<sequence>MHACVANTSRNGSLSLSFAPLIIPPTYLALGMLFMLGSLTSRELVRSGLGFSEWRTRRDLGFEGAEESSRSE</sequence>
<evidence type="ECO:0000256" key="1">
    <source>
        <dbReference type="SAM" id="Phobius"/>
    </source>
</evidence>
<accession>A0A8T8XA69</accession>
<organism evidence="2 3">
    <name type="scientific">Aspergillus japonicus CBS 114.51</name>
    <dbReference type="NCBI Taxonomy" id="1448312"/>
    <lineage>
        <taxon>Eukaryota</taxon>
        <taxon>Fungi</taxon>
        <taxon>Dikarya</taxon>
        <taxon>Ascomycota</taxon>
        <taxon>Pezizomycotina</taxon>
        <taxon>Eurotiomycetes</taxon>
        <taxon>Eurotiomycetidae</taxon>
        <taxon>Eurotiales</taxon>
        <taxon>Aspergillaceae</taxon>
        <taxon>Aspergillus</taxon>
        <taxon>Aspergillus subgen. Circumdati</taxon>
    </lineage>
</organism>
<name>A0A8T8XA69_ASPJA</name>
<dbReference type="Proteomes" id="UP000249497">
    <property type="component" value="Unassembled WGS sequence"/>
</dbReference>
<gene>
    <name evidence="2" type="ORF">BO86DRAFT_386656</name>
</gene>
<dbReference type="OrthoDB" id="10534474at2759"/>
<reference evidence="2 3" key="1">
    <citation type="submission" date="2018-02" db="EMBL/GenBank/DDBJ databases">
        <title>The genomes of Aspergillus section Nigri reveals drivers in fungal speciation.</title>
        <authorList>
            <consortium name="DOE Joint Genome Institute"/>
            <person name="Vesth T.C."/>
            <person name="Nybo J."/>
            <person name="Theobald S."/>
            <person name="Brandl J."/>
            <person name="Frisvad J.C."/>
            <person name="Nielsen K.F."/>
            <person name="Lyhne E.K."/>
            <person name="Kogle M.E."/>
            <person name="Kuo A."/>
            <person name="Riley R."/>
            <person name="Clum A."/>
            <person name="Nolan M."/>
            <person name="Lipzen A."/>
            <person name="Salamov A."/>
            <person name="Henrissat B."/>
            <person name="Wiebenga A."/>
            <person name="De vries R.P."/>
            <person name="Grigoriev I.V."/>
            <person name="Mortensen U.H."/>
            <person name="Andersen M.R."/>
            <person name="Baker S.E."/>
        </authorList>
    </citation>
    <scope>NUCLEOTIDE SEQUENCE [LARGE SCALE GENOMIC DNA]</scope>
    <source>
        <strain evidence="2 3">CBS 114.51</strain>
    </source>
</reference>